<dbReference type="EMBL" id="VHLG01000004">
    <property type="protein sequence ID" value="TPW31158.1"/>
    <property type="molecule type" value="Genomic_DNA"/>
</dbReference>
<sequence length="80" mass="8698">MSLDMLEPGESGIVEIVDSGTCEIGLSNRLKALGLSASHEVSMLRRGWFGGPLVVRAGRTTEIAIRRSEAAMVRVRRSEK</sequence>
<dbReference type="PANTHER" id="PTHR43151">
    <property type="entry name" value="FEOA FAMILY PROTEIN"/>
    <property type="match status" value="1"/>
</dbReference>
<evidence type="ECO:0000313" key="4">
    <source>
        <dbReference type="Proteomes" id="UP000318801"/>
    </source>
</evidence>
<feature type="domain" description="Ferrous iron transporter FeoA-like" evidence="2">
    <location>
        <begin position="1"/>
        <end position="77"/>
    </location>
</feature>
<dbReference type="SMART" id="SM00899">
    <property type="entry name" value="FeoA"/>
    <property type="match status" value="1"/>
</dbReference>
<dbReference type="AlphaFoldDB" id="A0A506UC41"/>
<evidence type="ECO:0000259" key="2">
    <source>
        <dbReference type="SMART" id="SM00899"/>
    </source>
</evidence>
<dbReference type="SUPFAM" id="SSF50037">
    <property type="entry name" value="C-terminal domain of transcriptional repressors"/>
    <property type="match status" value="1"/>
</dbReference>
<dbReference type="OrthoDB" id="7916291at2"/>
<keyword evidence="1" id="KW-0408">Iron</keyword>
<reference evidence="3 4" key="1">
    <citation type="submission" date="2019-06" db="EMBL/GenBank/DDBJ databases">
        <authorList>
            <person name="Li M."/>
        </authorList>
    </citation>
    <scope>NUCLEOTIDE SEQUENCE [LARGE SCALE GENOMIC DNA]</scope>
    <source>
        <strain evidence="3 4">BGMRC2036</strain>
    </source>
</reference>
<accession>A0A506UC41</accession>
<organism evidence="3 4">
    <name type="scientific">Martelella alba</name>
    <dbReference type="NCBI Taxonomy" id="2590451"/>
    <lineage>
        <taxon>Bacteria</taxon>
        <taxon>Pseudomonadati</taxon>
        <taxon>Pseudomonadota</taxon>
        <taxon>Alphaproteobacteria</taxon>
        <taxon>Hyphomicrobiales</taxon>
        <taxon>Aurantimonadaceae</taxon>
        <taxon>Martelella</taxon>
    </lineage>
</organism>
<evidence type="ECO:0000313" key="3">
    <source>
        <dbReference type="EMBL" id="TPW31158.1"/>
    </source>
</evidence>
<dbReference type="PANTHER" id="PTHR43151:SF1">
    <property type="entry name" value="SSR2333 PROTEIN"/>
    <property type="match status" value="1"/>
</dbReference>
<dbReference type="Pfam" id="PF04023">
    <property type="entry name" value="FeoA"/>
    <property type="match status" value="1"/>
</dbReference>
<name>A0A506UC41_9HYPH</name>
<evidence type="ECO:0000256" key="1">
    <source>
        <dbReference type="ARBA" id="ARBA00023004"/>
    </source>
</evidence>
<dbReference type="GO" id="GO:0046914">
    <property type="term" value="F:transition metal ion binding"/>
    <property type="evidence" value="ECO:0007669"/>
    <property type="project" value="InterPro"/>
</dbReference>
<protein>
    <submittedName>
        <fullName evidence="3">Ferrous iron transport protein A</fullName>
    </submittedName>
</protein>
<dbReference type="Gene3D" id="2.30.30.90">
    <property type="match status" value="1"/>
</dbReference>
<dbReference type="InterPro" id="IPR007167">
    <property type="entry name" value="Fe-transptr_FeoA-like"/>
</dbReference>
<gene>
    <name evidence="3" type="ORF">FJU08_09750</name>
</gene>
<dbReference type="InterPro" id="IPR053184">
    <property type="entry name" value="FeoA-like"/>
</dbReference>
<dbReference type="Proteomes" id="UP000318801">
    <property type="component" value="Unassembled WGS sequence"/>
</dbReference>
<keyword evidence="4" id="KW-1185">Reference proteome</keyword>
<comment type="caution">
    <text evidence="3">The sequence shown here is derived from an EMBL/GenBank/DDBJ whole genome shotgun (WGS) entry which is preliminary data.</text>
</comment>
<dbReference type="InterPro" id="IPR038157">
    <property type="entry name" value="FeoA_core_dom"/>
</dbReference>
<proteinExistence type="predicted"/>
<dbReference type="InterPro" id="IPR008988">
    <property type="entry name" value="Transcriptional_repressor_C"/>
</dbReference>